<keyword evidence="1" id="KW-0472">Membrane</keyword>
<evidence type="ECO:0000313" key="4">
    <source>
        <dbReference type="Proteomes" id="UP000232063"/>
    </source>
</evidence>
<dbReference type="AlphaFoldDB" id="A0A2K8NTR1"/>
<evidence type="ECO:0000313" key="5">
    <source>
        <dbReference type="Proteomes" id="UP000239250"/>
    </source>
</evidence>
<dbReference type="Proteomes" id="UP000232063">
    <property type="component" value="Chromosome"/>
</dbReference>
<reference evidence="5" key="3">
    <citation type="submission" date="2018-02" db="EMBL/GenBank/DDBJ databases">
        <title>Firefly genomes illuminate parallel origins of bioluminescence in beetles.</title>
        <authorList>
            <person name="Fallon T.R."/>
            <person name="Lower S.E.S."/>
            <person name="Behringer M."/>
            <person name="Weng J.-K."/>
        </authorList>
    </citation>
    <scope>NUCLEOTIDE SEQUENCE [LARGE SCALE GENOMIC DNA]</scope>
</reference>
<keyword evidence="1" id="KW-1133">Transmembrane helix</keyword>
<dbReference type="Proteomes" id="UP000239250">
    <property type="component" value="Chromosome"/>
</dbReference>
<feature type="transmembrane region" description="Helical" evidence="1">
    <location>
        <begin position="12"/>
        <end position="35"/>
    </location>
</feature>
<feature type="transmembrane region" description="Helical" evidence="1">
    <location>
        <begin position="55"/>
        <end position="77"/>
    </location>
</feature>
<dbReference type="EMBL" id="CP024963">
    <property type="protein sequence ID" value="ATZ16946.1"/>
    <property type="molecule type" value="Genomic_DNA"/>
</dbReference>
<evidence type="ECO:0000256" key="1">
    <source>
        <dbReference type="SAM" id="Phobius"/>
    </source>
</evidence>
<keyword evidence="1" id="KW-0812">Transmembrane</keyword>
<gene>
    <name evidence="3" type="ORF">C5T88_03505</name>
    <name evidence="2" type="ORF">ELUMI_v1c02210</name>
</gene>
<sequence length="130" mass="13942">MKTKFEGLYKSGLILTILGAALTIALIAIIASIFIATGASTNVDWYVDLAVMTYLWLITFVVILVPCLLIIVFSSISLKRQSPYQTIPIAVLSIIFGNIVGMIGAILMLCAPQDQANAPPAQPTIESNTN</sequence>
<reference evidence="2 4" key="1">
    <citation type="submission" date="2017-11" db="EMBL/GenBank/DDBJ databases">
        <title>Genome sequence of Entomoplasma luminosum PIMN-1 (ATCC 49195).</title>
        <authorList>
            <person name="Lo W.-S."/>
            <person name="Gasparich G.E."/>
            <person name="Kuo C.-H."/>
        </authorList>
    </citation>
    <scope>NUCLEOTIDE SEQUENCE [LARGE SCALE GENOMIC DNA]</scope>
    <source>
        <strain evidence="2 4">PIMN-1</strain>
    </source>
</reference>
<evidence type="ECO:0000313" key="2">
    <source>
        <dbReference type="EMBL" id="ATZ16946.1"/>
    </source>
</evidence>
<reference evidence="3" key="2">
    <citation type="journal article" date="2018" name="Elife">
        <title>Firefly genomes illuminate parallel origins of bioluminescence in beetles.</title>
        <authorList>
            <person name="Fallon T.R."/>
            <person name="Lower S.E."/>
            <person name="Chang C.H."/>
            <person name="Bessho-Uehara M."/>
            <person name="Martin G.J."/>
            <person name="Bewick A.J."/>
            <person name="Behringer M."/>
            <person name="Debat H.J."/>
            <person name="Wong I."/>
            <person name="Day J.C."/>
            <person name="Suvorov A."/>
            <person name="Silva C.J."/>
            <person name="Stanger-Hall K.F."/>
            <person name="Hall D.W."/>
            <person name="Schmitz R.J."/>
            <person name="Nelson D.R."/>
            <person name="Lewis S.M."/>
            <person name="Shigenobu S."/>
            <person name="Bybee S.M."/>
            <person name="Larracuente A.M."/>
            <person name="Oba Y."/>
            <person name="Weng J.K."/>
        </authorList>
    </citation>
    <scope>NUCLEOTIDE SEQUENCE</scope>
    <source>
        <strain evidence="3">NJ-2016</strain>
    </source>
</reference>
<organism evidence="2 4">
    <name type="scientific">Williamsoniiplasma luminosum</name>
    <dbReference type="NCBI Taxonomy" id="214888"/>
    <lineage>
        <taxon>Bacteria</taxon>
        <taxon>Bacillati</taxon>
        <taxon>Mycoplasmatota</taxon>
        <taxon>Mollicutes</taxon>
        <taxon>Entomoplasmatales</taxon>
        <taxon>Williamsoniiplasma</taxon>
    </lineage>
</organism>
<dbReference type="EMBL" id="CP027019">
    <property type="protein sequence ID" value="AVP49614.1"/>
    <property type="molecule type" value="Genomic_DNA"/>
</dbReference>
<feature type="transmembrane region" description="Helical" evidence="1">
    <location>
        <begin position="89"/>
        <end position="109"/>
    </location>
</feature>
<keyword evidence="4" id="KW-1185">Reference proteome</keyword>
<name>A0A2K8NTR1_9MOLU</name>
<accession>A0A2K8NTR1</accession>
<proteinExistence type="predicted"/>
<protein>
    <submittedName>
        <fullName evidence="2">Uncharacterized protein</fullName>
    </submittedName>
</protein>
<dbReference type="KEGG" id="elj:ELUMI_v1c02210"/>
<dbReference type="RefSeq" id="WP_025734458.1">
    <property type="nucleotide sequence ID" value="NZ_CP024963.1"/>
</dbReference>
<evidence type="ECO:0000313" key="3">
    <source>
        <dbReference type="EMBL" id="AVP49614.1"/>
    </source>
</evidence>